<keyword evidence="2" id="KW-1133">Transmembrane helix</keyword>
<feature type="region of interest" description="Disordered" evidence="1">
    <location>
        <begin position="52"/>
        <end position="81"/>
    </location>
</feature>
<protein>
    <recommendedName>
        <fullName evidence="5">Fucose-specific lectin</fullName>
    </recommendedName>
</protein>
<comment type="caution">
    <text evidence="3">The sequence shown here is derived from an EMBL/GenBank/DDBJ whole genome shotgun (WGS) entry which is preliminary data.</text>
</comment>
<feature type="compositionally biased region" description="Polar residues" evidence="1">
    <location>
        <begin position="1"/>
        <end position="11"/>
    </location>
</feature>
<name>A0AAE0M051_9PEZI</name>
<reference evidence="3" key="2">
    <citation type="submission" date="2023-06" db="EMBL/GenBank/DDBJ databases">
        <authorList>
            <consortium name="Lawrence Berkeley National Laboratory"/>
            <person name="Haridas S."/>
            <person name="Hensen N."/>
            <person name="Bonometti L."/>
            <person name="Westerberg I."/>
            <person name="Brannstrom I.O."/>
            <person name="Guillou S."/>
            <person name="Cros-Aarteil S."/>
            <person name="Calhoun S."/>
            <person name="Kuo A."/>
            <person name="Mondo S."/>
            <person name="Pangilinan J."/>
            <person name="Riley R."/>
            <person name="Labutti K."/>
            <person name="Andreopoulos B."/>
            <person name="Lipzen A."/>
            <person name="Chen C."/>
            <person name="Yanf M."/>
            <person name="Daum C."/>
            <person name="Ng V."/>
            <person name="Clum A."/>
            <person name="Steindorff A."/>
            <person name="Ohm R."/>
            <person name="Martin F."/>
            <person name="Silar P."/>
            <person name="Natvig D."/>
            <person name="Lalanne C."/>
            <person name="Gautier V."/>
            <person name="Ament-Velasquez S.L."/>
            <person name="Kruys A."/>
            <person name="Hutchinson M.I."/>
            <person name="Powell A.J."/>
            <person name="Barry K."/>
            <person name="Miller A.N."/>
            <person name="Grigoriev I.V."/>
            <person name="Debuchy R."/>
            <person name="Gladieux P."/>
            <person name="Thoren M.H."/>
            <person name="Johannesson H."/>
        </authorList>
    </citation>
    <scope>NUCLEOTIDE SEQUENCE</scope>
    <source>
        <strain evidence="3">CBS 118394</strain>
    </source>
</reference>
<reference evidence="3" key="1">
    <citation type="journal article" date="2023" name="Mol. Phylogenet. Evol.">
        <title>Genome-scale phylogeny and comparative genomics of the fungal order Sordariales.</title>
        <authorList>
            <person name="Hensen N."/>
            <person name="Bonometti L."/>
            <person name="Westerberg I."/>
            <person name="Brannstrom I.O."/>
            <person name="Guillou S."/>
            <person name="Cros-Aarteil S."/>
            <person name="Calhoun S."/>
            <person name="Haridas S."/>
            <person name="Kuo A."/>
            <person name="Mondo S."/>
            <person name="Pangilinan J."/>
            <person name="Riley R."/>
            <person name="LaButti K."/>
            <person name="Andreopoulos B."/>
            <person name="Lipzen A."/>
            <person name="Chen C."/>
            <person name="Yan M."/>
            <person name="Daum C."/>
            <person name="Ng V."/>
            <person name="Clum A."/>
            <person name="Steindorff A."/>
            <person name="Ohm R.A."/>
            <person name="Martin F."/>
            <person name="Silar P."/>
            <person name="Natvig D.O."/>
            <person name="Lalanne C."/>
            <person name="Gautier V."/>
            <person name="Ament-Velasquez S.L."/>
            <person name="Kruys A."/>
            <person name="Hutchinson M.I."/>
            <person name="Powell A.J."/>
            <person name="Barry K."/>
            <person name="Miller A.N."/>
            <person name="Grigoriev I.V."/>
            <person name="Debuchy R."/>
            <person name="Gladieux P."/>
            <person name="Hiltunen Thoren M."/>
            <person name="Johannesson H."/>
        </authorList>
    </citation>
    <scope>NUCLEOTIDE SEQUENCE</scope>
    <source>
        <strain evidence="3">CBS 118394</strain>
    </source>
</reference>
<feature type="transmembrane region" description="Helical" evidence="2">
    <location>
        <begin position="181"/>
        <end position="206"/>
    </location>
</feature>
<dbReference type="AlphaFoldDB" id="A0AAE0M051"/>
<feature type="compositionally biased region" description="Basic and acidic residues" evidence="1">
    <location>
        <begin position="18"/>
        <end position="27"/>
    </location>
</feature>
<evidence type="ECO:0000256" key="2">
    <source>
        <dbReference type="SAM" id="Phobius"/>
    </source>
</evidence>
<organism evidence="3 4">
    <name type="scientific">Apodospora peruviana</name>
    <dbReference type="NCBI Taxonomy" id="516989"/>
    <lineage>
        <taxon>Eukaryota</taxon>
        <taxon>Fungi</taxon>
        <taxon>Dikarya</taxon>
        <taxon>Ascomycota</taxon>
        <taxon>Pezizomycotina</taxon>
        <taxon>Sordariomycetes</taxon>
        <taxon>Sordariomycetidae</taxon>
        <taxon>Sordariales</taxon>
        <taxon>Lasiosphaeriaceae</taxon>
        <taxon>Apodospora</taxon>
    </lineage>
</organism>
<keyword evidence="2" id="KW-0472">Membrane</keyword>
<keyword evidence="4" id="KW-1185">Reference proteome</keyword>
<feature type="compositionally biased region" description="Polar residues" evidence="1">
    <location>
        <begin position="295"/>
        <end position="304"/>
    </location>
</feature>
<proteinExistence type="predicted"/>
<dbReference type="Proteomes" id="UP001283341">
    <property type="component" value="Unassembled WGS sequence"/>
</dbReference>
<feature type="region of interest" description="Disordered" evidence="1">
    <location>
        <begin position="1"/>
        <end position="39"/>
    </location>
</feature>
<evidence type="ECO:0000313" key="4">
    <source>
        <dbReference type="Proteomes" id="UP001283341"/>
    </source>
</evidence>
<dbReference type="SUPFAM" id="SSF89372">
    <property type="entry name" value="Fucose-specific lectin"/>
    <property type="match status" value="1"/>
</dbReference>
<evidence type="ECO:0000313" key="3">
    <source>
        <dbReference type="EMBL" id="KAK3314015.1"/>
    </source>
</evidence>
<gene>
    <name evidence="3" type="ORF">B0H66DRAFT_643473</name>
</gene>
<evidence type="ECO:0008006" key="5">
    <source>
        <dbReference type="Google" id="ProtNLM"/>
    </source>
</evidence>
<dbReference type="Gene3D" id="2.120.10.70">
    <property type="entry name" value="Fucose-specific lectin"/>
    <property type="match status" value="1"/>
</dbReference>
<dbReference type="EMBL" id="JAUEDM010000007">
    <property type="protein sequence ID" value="KAK3314015.1"/>
    <property type="molecule type" value="Genomic_DNA"/>
</dbReference>
<feature type="region of interest" description="Disordered" evidence="1">
    <location>
        <begin position="282"/>
        <end position="304"/>
    </location>
</feature>
<evidence type="ECO:0000256" key="1">
    <source>
        <dbReference type="SAM" id="MobiDB-lite"/>
    </source>
</evidence>
<keyword evidence="2" id="KW-0812">Transmembrane</keyword>
<sequence>MTTPSYQQDQLTALARGHAQDQQHDQQHPSPASPYSSTNEQDVLVYNPYQQHTSPVSHFHPNQHYASPVSHSSPGLQDHSGVLPYSNLEVVQNHNAKPADLGQGYGIEVYNYHHKDKQHPVLYAENDPTSPPLALPSPGDEKIFHPESQSPEVVSFAHQTHLPPIPGSPSPTLCGIRRKPFWIIMSVVAFIVLAAAIGGGVGGYFASRNSRDSRSEQPAVAPNATVVPPRIVSNMSLAALRWEDPLKGSQYRVYFQPTHLNDTQILESAWSADTETWVVQPITDPNTPIKPGTPITASTGFPHTNTSNPRVRSVYYATRGTVIERQTPYKENADIWGNDNGSGQYAPSNASSLFSFWYQDFHSKLMILALFFQEFGANSLTVASYKENITNGHPWQSTRLSLSIQDGSPLAAAPATVGGDQPEVKLYAADKGSLTQLPFNLETNILGNPMNAEFPLAPNSPLCVSIENNTNYYTAATLPQCATTWSITHLVLFAAEDRRGLTLVSWNCSSGFVDATARIAGLMKQGRTYLGVASTSPSNMTNFVDQRVYVLFEEPGTTNDTTPKMEEWVVPDSGKVGDTKGQNGNWRVNGEVPIKVL</sequence>
<accession>A0AAE0M051</accession>